<accession>A0AAJ0U517</accession>
<comment type="caution">
    <text evidence="1">The sequence shown here is derived from an EMBL/GenBank/DDBJ whole genome shotgun (WGS) entry which is preliminary data.</text>
</comment>
<sequence length="83" mass="8807">MLTKIGEARGVDVLVTTHNPAFLDAAGPEMVPFITVSHRDARTGHSRLTLLEDIAQLPKLLASGPVGTLSSAGRIEKALAFEE</sequence>
<reference evidence="1" key="1">
    <citation type="submission" date="2017-08" db="EMBL/GenBank/DDBJ databases">
        <authorList>
            <person name="Imhoff J.F."/>
            <person name="Rahn T."/>
            <person name="Kuenzel S."/>
            <person name="Neulinger S.C."/>
        </authorList>
    </citation>
    <scope>NUCLEOTIDE SEQUENCE</scope>
    <source>
        <strain evidence="1">DSM 11080</strain>
    </source>
</reference>
<keyword evidence="2" id="KW-1185">Reference proteome</keyword>
<gene>
    <name evidence="1" type="ORF">CKO40_10470</name>
</gene>
<evidence type="ECO:0000313" key="2">
    <source>
        <dbReference type="Proteomes" id="UP001296776"/>
    </source>
</evidence>
<name>A0AAJ0U517_9GAMM</name>
<protein>
    <recommendedName>
        <fullName evidence="3">ATPase AAA-type core domain-containing protein</fullName>
    </recommendedName>
</protein>
<dbReference type="Proteomes" id="UP001296776">
    <property type="component" value="Unassembled WGS sequence"/>
</dbReference>
<reference evidence="1" key="2">
    <citation type="journal article" date="2020" name="Microorganisms">
        <title>Osmotic Adaptation and Compatible Solute Biosynthesis of Phototrophic Bacteria as Revealed from Genome Analyses.</title>
        <authorList>
            <person name="Imhoff J.F."/>
            <person name="Rahn T."/>
            <person name="Kunzel S."/>
            <person name="Keller A."/>
            <person name="Neulinger S.C."/>
        </authorList>
    </citation>
    <scope>NUCLEOTIDE SEQUENCE</scope>
    <source>
        <strain evidence="1">DSM 11080</strain>
    </source>
</reference>
<evidence type="ECO:0008006" key="3">
    <source>
        <dbReference type="Google" id="ProtNLM"/>
    </source>
</evidence>
<evidence type="ECO:0000313" key="1">
    <source>
        <dbReference type="EMBL" id="MBK1704950.1"/>
    </source>
</evidence>
<dbReference type="AlphaFoldDB" id="A0AAJ0U517"/>
<proteinExistence type="predicted"/>
<dbReference type="EMBL" id="NRSJ01000016">
    <property type="protein sequence ID" value="MBK1704950.1"/>
    <property type="molecule type" value="Genomic_DNA"/>
</dbReference>
<dbReference type="RefSeq" id="WP_200346178.1">
    <property type="nucleotide sequence ID" value="NZ_NRSJ01000016.1"/>
</dbReference>
<organism evidence="1 2">
    <name type="scientific">Halochromatium glycolicum</name>
    <dbReference type="NCBI Taxonomy" id="85075"/>
    <lineage>
        <taxon>Bacteria</taxon>
        <taxon>Pseudomonadati</taxon>
        <taxon>Pseudomonadota</taxon>
        <taxon>Gammaproteobacteria</taxon>
        <taxon>Chromatiales</taxon>
        <taxon>Chromatiaceae</taxon>
        <taxon>Halochromatium</taxon>
    </lineage>
</organism>